<feature type="compositionally biased region" description="Basic and acidic residues" evidence="1">
    <location>
        <begin position="1"/>
        <end position="12"/>
    </location>
</feature>
<gene>
    <name evidence="2" type="ORF">JEQ17_41290</name>
</gene>
<organism evidence="2 3">
    <name type="scientific">Streptomyces liliifuscus</name>
    <dbReference type="NCBI Taxonomy" id="2797636"/>
    <lineage>
        <taxon>Bacteria</taxon>
        <taxon>Bacillati</taxon>
        <taxon>Actinomycetota</taxon>
        <taxon>Actinomycetes</taxon>
        <taxon>Kitasatosporales</taxon>
        <taxon>Streptomycetaceae</taxon>
        <taxon>Streptomyces</taxon>
    </lineage>
</organism>
<sequence length="73" mass="8157">MNGPEHYREGERLLAGQPKTAEDRERGIEGDDPWPPSRMELLEAQTHFLAALVALHAREKAPNSIAWQEAIGP</sequence>
<evidence type="ECO:0000313" key="2">
    <source>
        <dbReference type="EMBL" id="QQM45215.1"/>
    </source>
</evidence>
<keyword evidence="3" id="KW-1185">Reference proteome</keyword>
<protein>
    <submittedName>
        <fullName evidence="2">Uncharacterized protein</fullName>
    </submittedName>
</protein>
<name>A0A7T7L2G3_9ACTN</name>
<dbReference type="Proteomes" id="UP000595636">
    <property type="component" value="Chromosome"/>
</dbReference>
<dbReference type="EMBL" id="CP066831">
    <property type="protein sequence ID" value="QQM45215.1"/>
    <property type="molecule type" value="Genomic_DNA"/>
</dbReference>
<evidence type="ECO:0000313" key="3">
    <source>
        <dbReference type="Proteomes" id="UP000595636"/>
    </source>
</evidence>
<dbReference type="AlphaFoldDB" id="A0A7T7L2G3"/>
<accession>A0A7T7L2G3</accession>
<dbReference type="KEGG" id="slf:JEQ17_41290"/>
<evidence type="ECO:0000256" key="1">
    <source>
        <dbReference type="SAM" id="MobiDB-lite"/>
    </source>
</evidence>
<dbReference type="RefSeq" id="WP_200400024.1">
    <property type="nucleotide sequence ID" value="NZ_CP066831.1"/>
</dbReference>
<reference evidence="2 3" key="1">
    <citation type="submission" date="2020-12" db="EMBL/GenBank/DDBJ databases">
        <title>A novel species.</title>
        <authorList>
            <person name="Li K."/>
        </authorList>
    </citation>
    <scope>NUCLEOTIDE SEQUENCE [LARGE SCALE GENOMIC DNA]</scope>
    <source>
        <strain evidence="2 3">ZYC-3</strain>
    </source>
</reference>
<feature type="region of interest" description="Disordered" evidence="1">
    <location>
        <begin position="1"/>
        <end position="34"/>
    </location>
</feature>
<feature type="compositionally biased region" description="Basic and acidic residues" evidence="1">
    <location>
        <begin position="20"/>
        <end position="29"/>
    </location>
</feature>
<proteinExistence type="predicted"/>